<feature type="region of interest" description="Disordered" evidence="1">
    <location>
        <begin position="31"/>
        <end position="98"/>
    </location>
</feature>
<organism evidence="2 3">
    <name type="scientific">Iris pallida</name>
    <name type="common">Sweet iris</name>
    <dbReference type="NCBI Taxonomy" id="29817"/>
    <lineage>
        <taxon>Eukaryota</taxon>
        <taxon>Viridiplantae</taxon>
        <taxon>Streptophyta</taxon>
        <taxon>Embryophyta</taxon>
        <taxon>Tracheophyta</taxon>
        <taxon>Spermatophyta</taxon>
        <taxon>Magnoliopsida</taxon>
        <taxon>Liliopsida</taxon>
        <taxon>Asparagales</taxon>
        <taxon>Iridaceae</taxon>
        <taxon>Iridoideae</taxon>
        <taxon>Irideae</taxon>
        <taxon>Iris</taxon>
    </lineage>
</organism>
<proteinExistence type="predicted"/>
<accession>A0AAX6GZ01</accession>
<dbReference type="AlphaFoldDB" id="A0AAX6GZ01"/>
<keyword evidence="3" id="KW-1185">Reference proteome</keyword>
<dbReference type="EMBL" id="JANAVB010014873">
    <property type="protein sequence ID" value="KAJ6833537.1"/>
    <property type="molecule type" value="Genomic_DNA"/>
</dbReference>
<reference evidence="2" key="1">
    <citation type="journal article" date="2023" name="GigaByte">
        <title>Genome assembly of the bearded iris, Iris pallida Lam.</title>
        <authorList>
            <person name="Bruccoleri R.E."/>
            <person name="Oakeley E.J."/>
            <person name="Faust A.M.E."/>
            <person name="Altorfer M."/>
            <person name="Dessus-Babus S."/>
            <person name="Burckhardt D."/>
            <person name="Oertli M."/>
            <person name="Naumann U."/>
            <person name="Petersen F."/>
            <person name="Wong J."/>
        </authorList>
    </citation>
    <scope>NUCLEOTIDE SEQUENCE</scope>
    <source>
        <strain evidence="2">GSM-AAB239-AS_SAM_17_03QT</strain>
    </source>
</reference>
<protein>
    <submittedName>
        <fullName evidence="2">Transcription initiation factor IIF subunit alpha</fullName>
    </submittedName>
</protein>
<evidence type="ECO:0000256" key="1">
    <source>
        <dbReference type="SAM" id="MobiDB-lite"/>
    </source>
</evidence>
<feature type="compositionally biased region" description="Polar residues" evidence="1">
    <location>
        <begin position="80"/>
        <end position="98"/>
    </location>
</feature>
<dbReference type="Proteomes" id="UP001140949">
    <property type="component" value="Unassembled WGS sequence"/>
</dbReference>
<gene>
    <name evidence="2" type="ORF">M6B38_339320</name>
</gene>
<reference evidence="2" key="2">
    <citation type="submission" date="2023-04" db="EMBL/GenBank/DDBJ databases">
        <authorList>
            <person name="Bruccoleri R.E."/>
            <person name="Oakeley E.J."/>
            <person name="Faust A.-M."/>
            <person name="Dessus-Babus S."/>
            <person name="Altorfer M."/>
            <person name="Burckhardt D."/>
            <person name="Oertli M."/>
            <person name="Naumann U."/>
            <person name="Petersen F."/>
            <person name="Wong J."/>
        </authorList>
    </citation>
    <scope>NUCLEOTIDE SEQUENCE</scope>
    <source>
        <strain evidence="2">GSM-AAB239-AS_SAM_17_03QT</strain>
        <tissue evidence="2">Leaf</tissue>
    </source>
</reference>
<evidence type="ECO:0000313" key="3">
    <source>
        <dbReference type="Proteomes" id="UP001140949"/>
    </source>
</evidence>
<sequence>MMRPQCLMCLLQNKRMPLKTSKLTTVLQRHHPMDLLEGHHQLPNQSRRKKSGGDDVKPANTAQQKKESKSSSVKDEPSSTAKAGTSSKIQLSYLQKMD</sequence>
<feature type="compositionally biased region" description="Basic and acidic residues" evidence="1">
    <location>
        <begin position="64"/>
        <end position="77"/>
    </location>
</feature>
<comment type="caution">
    <text evidence="2">The sequence shown here is derived from an EMBL/GenBank/DDBJ whole genome shotgun (WGS) entry which is preliminary data.</text>
</comment>
<evidence type="ECO:0000313" key="2">
    <source>
        <dbReference type="EMBL" id="KAJ6833537.1"/>
    </source>
</evidence>
<feature type="compositionally biased region" description="Basic and acidic residues" evidence="1">
    <location>
        <begin position="31"/>
        <end position="40"/>
    </location>
</feature>
<name>A0AAX6GZ01_IRIPA</name>